<evidence type="ECO:0000313" key="2">
    <source>
        <dbReference type="EMBL" id="CAL5990022.1"/>
    </source>
</evidence>
<dbReference type="EMBL" id="CATOUU010000248">
    <property type="protein sequence ID" value="CAI9922384.1"/>
    <property type="molecule type" value="Genomic_DNA"/>
</dbReference>
<sequence length="112" mass="13224">MQLFNYQLFQTRGIAFVGYRQFLINQNKDHTNLRVSISFLSQTGTLYSFGVEVDGPDGFGRNFFIYDYNIAYIMIMNTYIERKYHNLIFSSEISTNQIVQPYQSTNFYSFSN</sequence>
<proteinExistence type="predicted"/>
<evidence type="ECO:0000313" key="1">
    <source>
        <dbReference type="EMBL" id="CAI9922384.1"/>
    </source>
</evidence>
<keyword evidence="3" id="KW-1185">Reference proteome</keyword>
<protein>
    <submittedName>
        <fullName evidence="2">Hypothetical_protein</fullName>
    </submittedName>
</protein>
<evidence type="ECO:0000313" key="3">
    <source>
        <dbReference type="Proteomes" id="UP001642409"/>
    </source>
</evidence>
<gene>
    <name evidence="1" type="ORF">HINF_LOCUS10029</name>
    <name evidence="2" type="ORF">HINF_LOCUS11146</name>
</gene>
<reference evidence="2 3" key="2">
    <citation type="submission" date="2024-07" db="EMBL/GenBank/DDBJ databases">
        <authorList>
            <person name="Akdeniz Z."/>
        </authorList>
    </citation>
    <scope>NUCLEOTIDE SEQUENCE [LARGE SCALE GENOMIC DNA]</scope>
</reference>
<comment type="caution">
    <text evidence="1">The sequence shown here is derived from an EMBL/GenBank/DDBJ whole genome shotgun (WGS) entry which is preliminary data.</text>
</comment>
<dbReference type="EMBL" id="CAXDID020000024">
    <property type="protein sequence ID" value="CAL5990022.1"/>
    <property type="molecule type" value="Genomic_DNA"/>
</dbReference>
<name>A0AA86NMP5_9EUKA</name>
<organism evidence="1">
    <name type="scientific">Hexamita inflata</name>
    <dbReference type="NCBI Taxonomy" id="28002"/>
    <lineage>
        <taxon>Eukaryota</taxon>
        <taxon>Metamonada</taxon>
        <taxon>Diplomonadida</taxon>
        <taxon>Hexamitidae</taxon>
        <taxon>Hexamitinae</taxon>
        <taxon>Hexamita</taxon>
    </lineage>
</organism>
<dbReference type="AlphaFoldDB" id="A0AA86NMP5"/>
<dbReference type="Proteomes" id="UP001642409">
    <property type="component" value="Unassembled WGS sequence"/>
</dbReference>
<reference evidence="1" key="1">
    <citation type="submission" date="2023-06" db="EMBL/GenBank/DDBJ databases">
        <authorList>
            <person name="Kurt Z."/>
        </authorList>
    </citation>
    <scope>NUCLEOTIDE SEQUENCE</scope>
</reference>
<accession>A0AA86NMP5</accession>